<dbReference type="EMBL" id="CP126116">
    <property type="protein sequence ID" value="WHZ59461.1"/>
    <property type="molecule type" value="Genomic_DNA"/>
</dbReference>
<name>A0ACD4RGD9_9BACI</name>
<organism evidence="1 2">
    <name type="scientific">Metabacillus hrfriensis</name>
    <dbReference type="NCBI Taxonomy" id="3048891"/>
    <lineage>
        <taxon>Bacteria</taxon>
        <taxon>Bacillati</taxon>
        <taxon>Bacillota</taxon>
        <taxon>Bacilli</taxon>
        <taxon>Bacillales</taxon>
        <taxon>Bacillaceae</taxon>
        <taxon>Metabacillus</taxon>
    </lineage>
</organism>
<keyword evidence="2" id="KW-1185">Reference proteome</keyword>
<accession>A0ACD4RGD9</accession>
<evidence type="ECO:0000313" key="2">
    <source>
        <dbReference type="Proteomes" id="UP001226091"/>
    </source>
</evidence>
<evidence type="ECO:0000313" key="1">
    <source>
        <dbReference type="EMBL" id="WHZ59461.1"/>
    </source>
</evidence>
<proteinExistence type="predicted"/>
<gene>
    <name evidence="1" type="ORF">QLQ22_09090</name>
</gene>
<sequence length="212" mass="24891">MKFVHVQLECKHLEEMKEFYTGILKMRLTDEKKDRFTVKAGLSSLTFIKAENRAYYHLCFRTNISFFDVMFKELESLLLQNEEGEVSLYWKGKQAYFHDPEGNVLEMLERTEAPDHLLDWHDAFEVGLPCENIDEMRKEIAFLTNQYGAESDSFAFFGNGDGSVVVVKEGRHWYPTQRGSEIHPIVLEVEDKAEFVYRHPVYPYKIIAKKEC</sequence>
<dbReference type="Proteomes" id="UP001226091">
    <property type="component" value="Chromosome"/>
</dbReference>
<reference evidence="2" key="1">
    <citation type="journal article" date="2025" name="Aquaculture">
        <title>Assessment of the bioflocculant production and safety properties of Metabacillus hrfriensis sp. nov. based on phenotypic and whole-genome sequencing analysis.</title>
        <authorList>
            <person name="Zhang R."/>
            <person name="Zhao Z."/>
            <person name="Luo L."/>
            <person name="Wang S."/>
            <person name="Guo K."/>
            <person name="Xu W."/>
        </authorList>
    </citation>
    <scope>NUCLEOTIDE SEQUENCE [LARGE SCALE GENOMIC DNA]</scope>
    <source>
        <strain evidence="2">CT-WN-B3</strain>
    </source>
</reference>
<protein>
    <submittedName>
        <fullName evidence="1">VOC family protein</fullName>
    </submittedName>
</protein>